<dbReference type="PANTHER" id="PTHR12910">
    <property type="entry name" value="NADH-UBIQUINONE OXIDOREDUCTASE SUBUNIT B17.2"/>
    <property type="match status" value="1"/>
</dbReference>
<dbReference type="EMBL" id="JBBWWR010000003">
    <property type="protein sequence ID" value="KAK8969559.1"/>
    <property type="molecule type" value="Genomic_DNA"/>
</dbReference>
<keyword evidence="2" id="KW-0813">Transport</keyword>
<feature type="compositionally biased region" description="Polar residues" evidence="3">
    <location>
        <begin position="157"/>
        <end position="174"/>
    </location>
</feature>
<evidence type="ECO:0000256" key="2">
    <source>
        <dbReference type="RuleBase" id="RU363103"/>
    </source>
</evidence>
<comment type="caution">
    <text evidence="4">The sequence shown here is derived from an EMBL/GenBank/DDBJ whole genome shotgun (WGS) entry which is preliminary data.</text>
</comment>
<reference evidence="4 5" key="1">
    <citation type="journal article" date="2022" name="Nat. Plants">
        <title>Genomes of leafy and leafless Platanthera orchids illuminate the evolution of mycoheterotrophy.</title>
        <authorList>
            <person name="Li M.H."/>
            <person name="Liu K.W."/>
            <person name="Li Z."/>
            <person name="Lu H.C."/>
            <person name="Ye Q.L."/>
            <person name="Zhang D."/>
            <person name="Wang J.Y."/>
            <person name="Li Y.F."/>
            <person name="Zhong Z.M."/>
            <person name="Liu X."/>
            <person name="Yu X."/>
            <person name="Liu D.K."/>
            <person name="Tu X.D."/>
            <person name="Liu B."/>
            <person name="Hao Y."/>
            <person name="Liao X.Y."/>
            <person name="Jiang Y.T."/>
            <person name="Sun W.H."/>
            <person name="Chen J."/>
            <person name="Chen Y.Q."/>
            <person name="Ai Y."/>
            <person name="Zhai J.W."/>
            <person name="Wu S.S."/>
            <person name="Zhou Z."/>
            <person name="Hsiao Y.Y."/>
            <person name="Wu W.L."/>
            <person name="Chen Y.Y."/>
            <person name="Lin Y.F."/>
            <person name="Hsu J.L."/>
            <person name="Li C.Y."/>
            <person name="Wang Z.W."/>
            <person name="Zhao X."/>
            <person name="Zhong W.Y."/>
            <person name="Ma X.K."/>
            <person name="Ma L."/>
            <person name="Huang J."/>
            <person name="Chen G.Z."/>
            <person name="Huang M.Z."/>
            <person name="Huang L."/>
            <person name="Peng D.H."/>
            <person name="Luo Y.B."/>
            <person name="Zou S.Q."/>
            <person name="Chen S.P."/>
            <person name="Lan S."/>
            <person name="Tsai W.C."/>
            <person name="Van de Peer Y."/>
            <person name="Liu Z.J."/>
        </authorList>
    </citation>
    <scope>NUCLEOTIDE SEQUENCE [LARGE SCALE GENOMIC DNA]</scope>
    <source>
        <strain evidence="4">Lor288</strain>
    </source>
</reference>
<proteinExistence type="inferred from homology"/>
<keyword evidence="2" id="KW-0679">Respiratory chain</keyword>
<evidence type="ECO:0000256" key="1">
    <source>
        <dbReference type="ARBA" id="ARBA00007355"/>
    </source>
</evidence>
<keyword evidence="2" id="KW-0496">Mitochondrion</keyword>
<gene>
    <name evidence="4" type="ORF">KSP40_PGU011437</name>
</gene>
<evidence type="ECO:0000313" key="4">
    <source>
        <dbReference type="EMBL" id="KAK8969559.1"/>
    </source>
</evidence>
<dbReference type="PANTHER" id="PTHR12910:SF1">
    <property type="entry name" value="NADH DEHYDROGENASE [UBIQUINONE] 1 ALPHA SUBCOMPLEX SUBUNIT 12"/>
    <property type="match status" value="1"/>
</dbReference>
<keyword evidence="2" id="KW-0249">Electron transport</keyword>
<feature type="region of interest" description="Disordered" evidence="3">
    <location>
        <begin position="101"/>
        <end position="174"/>
    </location>
</feature>
<protein>
    <recommendedName>
        <fullName evidence="2">NADH dehydrogenase [ubiquinone] 1 alpha subcomplex subunit 12</fullName>
    </recommendedName>
</protein>
<dbReference type="Pfam" id="PF05071">
    <property type="entry name" value="NDUFA12"/>
    <property type="match status" value="1"/>
</dbReference>
<dbReference type="InterPro" id="IPR007763">
    <property type="entry name" value="NDUFA12"/>
</dbReference>
<comment type="function">
    <text evidence="2">Accessory subunit of the mitochondrial membrane respiratory chain NADH dehydrogenase (Complex I), that is believed not to be involved in catalysis. Complex I functions in the transfer of electrons from NADH to the respiratory chain. The immediate electron acceptor for the enzyme is believed to be ubiquinone.</text>
</comment>
<organism evidence="4 5">
    <name type="scientific">Platanthera guangdongensis</name>
    <dbReference type="NCBI Taxonomy" id="2320717"/>
    <lineage>
        <taxon>Eukaryota</taxon>
        <taxon>Viridiplantae</taxon>
        <taxon>Streptophyta</taxon>
        <taxon>Embryophyta</taxon>
        <taxon>Tracheophyta</taxon>
        <taxon>Spermatophyta</taxon>
        <taxon>Magnoliopsida</taxon>
        <taxon>Liliopsida</taxon>
        <taxon>Asparagales</taxon>
        <taxon>Orchidaceae</taxon>
        <taxon>Orchidoideae</taxon>
        <taxon>Orchideae</taxon>
        <taxon>Orchidinae</taxon>
        <taxon>Platanthera</taxon>
    </lineage>
</organism>
<comment type="subcellular location">
    <subcellularLocation>
        <location evidence="2">Mitochondrion inner membrane</location>
        <topology evidence="2">Peripheral membrane protein</topology>
        <orientation evidence="2">Matrix side</orientation>
    </subcellularLocation>
</comment>
<name>A0ABR2N1C6_9ASPA</name>
<evidence type="ECO:0000313" key="5">
    <source>
        <dbReference type="Proteomes" id="UP001412067"/>
    </source>
</evidence>
<keyword evidence="2" id="KW-0472">Membrane</keyword>
<sequence>MSRLFARVSAFFTSKTLVGVDKAGNRYFTRKEDTRGIMKEKRWVIFKSEQDPTSIPVEWICWLNGQRKRAPTPEEMAELETKREQVKQNVALLKKEEEEKKLANAGLHPGRTIGKDASPDLKNLIKQFPGASYDQNNGSDEASGAIGNGRSEERTSEASGSGSSFRPGTWDPSS</sequence>
<comment type="similarity">
    <text evidence="1 2">Belongs to the complex I NDUFA12 subunit family.</text>
</comment>
<accession>A0ABR2N1C6</accession>
<dbReference type="Proteomes" id="UP001412067">
    <property type="component" value="Unassembled WGS sequence"/>
</dbReference>
<evidence type="ECO:0000256" key="3">
    <source>
        <dbReference type="SAM" id="MobiDB-lite"/>
    </source>
</evidence>
<keyword evidence="2" id="KW-0999">Mitochondrion inner membrane</keyword>
<keyword evidence="5" id="KW-1185">Reference proteome</keyword>